<feature type="region of interest" description="Disordered" evidence="1">
    <location>
        <begin position="196"/>
        <end position="223"/>
    </location>
</feature>
<organism evidence="2 3">
    <name type="scientific">Mesorhizobium sangaii</name>
    <dbReference type="NCBI Taxonomy" id="505389"/>
    <lineage>
        <taxon>Bacteria</taxon>
        <taxon>Pseudomonadati</taxon>
        <taxon>Pseudomonadota</taxon>
        <taxon>Alphaproteobacteria</taxon>
        <taxon>Hyphomicrobiales</taxon>
        <taxon>Phyllobacteriaceae</taxon>
        <taxon>Mesorhizobium</taxon>
    </lineage>
</organism>
<evidence type="ECO:0000313" key="3">
    <source>
        <dbReference type="Proteomes" id="UP000556329"/>
    </source>
</evidence>
<dbReference type="EMBL" id="JACHEF010000008">
    <property type="protein sequence ID" value="MBB6413689.1"/>
    <property type="molecule type" value="Genomic_DNA"/>
</dbReference>
<evidence type="ECO:0000256" key="1">
    <source>
        <dbReference type="SAM" id="MobiDB-lite"/>
    </source>
</evidence>
<dbReference type="RefSeq" id="WP_184877728.1">
    <property type="nucleotide sequence ID" value="NZ_JACHEF010000008.1"/>
</dbReference>
<sequence>MTNTIDQFRDERERIEVLRGEALALIERARGDLQASVDAAKVEIRADFEAIRGQSSLIDRDTIEKFIAKTNSESLVDGYSEMEYPPLTLLDVMTALVCGESSETQGVIDDIHHTILQNIRLDDPWPELTRETVILLIGKRKNKAAMLGFSNIQWHHGRNVPFVAGMPLTYSDGEPLPPLTLAEKLLATRHREWLTAGGSRRRSPKLTAFPPKPVDGDRSNALS</sequence>
<accession>A0A841PU52</accession>
<comment type="caution">
    <text evidence="2">The sequence shown here is derived from an EMBL/GenBank/DDBJ whole genome shotgun (WGS) entry which is preliminary data.</text>
</comment>
<gene>
    <name evidence="2" type="ORF">HNQ71_006393</name>
</gene>
<keyword evidence="3" id="KW-1185">Reference proteome</keyword>
<reference evidence="2 3" key="1">
    <citation type="submission" date="2020-08" db="EMBL/GenBank/DDBJ databases">
        <title>Genomic Encyclopedia of Type Strains, Phase IV (KMG-IV): sequencing the most valuable type-strain genomes for metagenomic binning, comparative biology and taxonomic classification.</title>
        <authorList>
            <person name="Goeker M."/>
        </authorList>
    </citation>
    <scope>NUCLEOTIDE SEQUENCE [LARGE SCALE GENOMIC DNA]</scope>
    <source>
        <strain evidence="2 3">DSM 100039</strain>
    </source>
</reference>
<dbReference type="AlphaFoldDB" id="A0A841PU52"/>
<protein>
    <submittedName>
        <fullName evidence="2">Uncharacterized protein</fullName>
    </submittedName>
</protein>
<proteinExistence type="predicted"/>
<feature type="compositionally biased region" description="Basic and acidic residues" evidence="1">
    <location>
        <begin position="214"/>
        <end position="223"/>
    </location>
</feature>
<name>A0A841PU52_9HYPH</name>
<evidence type="ECO:0000313" key="2">
    <source>
        <dbReference type="EMBL" id="MBB6413689.1"/>
    </source>
</evidence>
<dbReference type="Proteomes" id="UP000556329">
    <property type="component" value="Unassembled WGS sequence"/>
</dbReference>